<comment type="caution">
    <text evidence="6">The sequence shown here is derived from an EMBL/GenBank/DDBJ whole genome shotgun (WGS) entry which is preliminary data.</text>
</comment>
<reference evidence="6 7" key="1">
    <citation type="submission" date="2024-02" db="EMBL/GenBank/DDBJ databases">
        <title>De novo assembly and annotation of 12 fungi associated with fruit tree decline syndrome in Ontario, Canada.</title>
        <authorList>
            <person name="Sulman M."/>
            <person name="Ellouze W."/>
            <person name="Ilyukhin E."/>
        </authorList>
    </citation>
    <scope>NUCLEOTIDE SEQUENCE [LARGE SCALE GENOMIC DNA]</scope>
    <source>
        <strain evidence="6 7">M169</strain>
    </source>
</reference>
<dbReference type="EC" id="3.5.5.1" evidence="4"/>
<dbReference type="InterPro" id="IPR036526">
    <property type="entry name" value="C-N_Hydrolase_sf"/>
</dbReference>
<comment type="similarity">
    <text evidence="1">Belongs to the carbon-nitrogen hydrolase superfamily. Nitrilase family.</text>
</comment>
<name>A0ABR1P8W4_DIAER</name>
<dbReference type="Pfam" id="PF00795">
    <property type="entry name" value="CN_hydrolase"/>
    <property type="match status" value="1"/>
</dbReference>
<protein>
    <recommendedName>
        <fullName evidence="4">nitrilase</fullName>
        <ecNumber evidence="4">3.5.5.1</ecNumber>
    </recommendedName>
</protein>
<evidence type="ECO:0000256" key="1">
    <source>
        <dbReference type="ARBA" id="ARBA00008129"/>
    </source>
</evidence>
<accession>A0ABR1P8W4</accession>
<gene>
    <name evidence="6" type="ORF">SLS63_006217</name>
</gene>
<dbReference type="PANTHER" id="PTHR46044:SF14">
    <property type="entry name" value="ARYLACETONITRILASE"/>
    <property type="match status" value="1"/>
</dbReference>
<dbReference type="Proteomes" id="UP001430848">
    <property type="component" value="Unassembled WGS sequence"/>
</dbReference>
<dbReference type="EMBL" id="JAKNSF020000029">
    <property type="protein sequence ID" value="KAK7729344.1"/>
    <property type="molecule type" value="Genomic_DNA"/>
</dbReference>
<keyword evidence="7" id="KW-1185">Reference proteome</keyword>
<evidence type="ECO:0000256" key="2">
    <source>
        <dbReference type="ARBA" id="ARBA00022801"/>
    </source>
</evidence>
<evidence type="ECO:0000313" key="6">
    <source>
        <dbReference type="EMBL" id="KAK7729344.1"/>
    </source>
</evidence>
<comment type="catalytic activity">
    <reaction evidence="3">
        <text>a nitrile + 2 H2O = a carboxylate + NH4(+)</text>
        <dbReference type="Rhea" id="RHEA:21724"/>
        <dbReference type="ChEBI" id="CHEBI:15377"/>
        <dbReference type="ChEBI" id="CHEBI:18379"/>
        <dbReference type="ChEBI" id="CHEBI:28938"/>
        <dbReference type="ChEBI" id="CHEBI:29067"/>
        <dbReference type="EC" id="3.5.5.1"/>
    </reaction>
</comment>
<evidence type="ECO:0000256" key="3">
    <source>
        <dbReference type="ARBA" id="ARBA00036406"/>
    </source>
</evidence>
<dbReference type="SUPFAM" id="SSF56317">
    <property type="entry name" value="Carbon-nitrogen hydrolase"/>
    <property type="match status" value="1"/>
</dbReference>
<evidence type="ECO:0000259" key="5">
    <source>
        <dbReference type="PROSITE" id="PS50263"/>
    </source>
</evidence>
<organism evidence="6 7">
    <name type="scientific">Diaporthe eres</name>
    <name type="common">Phomopsis oblonga</name>
    <dbReference type="NCBI Taxonomy" id="83184"/>
    <lineage>
        <taxon>Eukaryota</taxon>
        <taxon>Fungi</taxon>
        <taxon>Dikarya</taxon>
        <taxon>Ascomycota</taxon>
        <taxon>Pezizomycotina</taxon>
        <taxon>Sordariomycetes</taxon>
        <taxon>Sordariomycetidae</taxon>
        <taxon>Diaporthales</taxon>
        <taxon>Diaporthaceae</taxon>
        <taxon>Diaporthe</taxon>
        <taxon>Diaporthe eres species complex</taxon>
    </lineage>
</organism>
<feature type="domain" description="CN hydrolase" evidence="5">
    <location>
        <begin position="1"/>
        <end position="109"/>
    </location>
</feature>
<dbReference type="PROSITE" id="PS50263">
    <property type="entry name" value="CN_HYDROLASE"/>
    <property type="match status" value="1"/>
</dbReference>
<dbReference type="InterPro" id="IPR003010">
    <property type="entry name" value="C-N_Hydrolase"/>
</dbReference>
<sequence length="109" mass="11987">MTVDSPEVEAICACAGKNKISVMLGYSENYEDLLYLAQSFICKDGQINMNRRKIKPTHVERTLYGDGSGASLLNLVDEPGVGKGEEIHVAAWPPMNYFNSFPEGSALWS</sequence>
<proteinExistence type="inferred from homology"/>
<dbReference type="InterPro" id="IPR044149">
    <property type="entry name" value="Nitrilases_CHs"/>
</dbReference>
<keyword evidence="2" id="KW-0378">Hydrolase</keyword>
<dbReference type="Gene3D" id="3.60.110.10">
    <property type="entry name" value="Carbon-nitrogen hydrolase"/>
    <property type="match status" value="1"/>
</dbReference>
<dbReference type="PANTHER" id="PTHR46044">
    <property type="entry name" value="NITRILASE"/>
    <property type="match status" value="1"/>
</dbReference>
<evidence type="ECO:0000313" key="7">
    <source>
        <dbReference type="Proteomes" id="UP001430848"/>
    </source>
</evidence>
<evidence type="ECO:0000256" key="4">
    <source>
        <dbReference type="ARBA" id="ARBA00039045"/>
    </source>
</evidence>